<feature type="compositionally biased region" description="Polar residues" evidence="1">
    <location>
        <begin position="904"/>
        <end position="916"/>
    </location>
</feature>
<feature type="region of interest" description="Disordered" evidence="1">
    <location>
        <begin position="902"/>
        <end position="923"/>
    </location>
</feature>
<evidence type="ECO:0000259" key="3">
    <source>
        <dbReference type="Pfam" id="PF13116"/>
    </source>
</evidence>
<sequence>MVVVKLFVRFLLVAAIVAYFVAAAGLLATRYWLLPRIDQWRPQIEQALSEAVGTPVRFDSITADWRGLNANLKITNLTILDEGGVAQLAVPTTDAILSWRSLLTFEPVFRYVGVDDVVLVARRTPEGSTYIAGFGIDSDHQSTVSFWQSETVRWLLKQGRLNIEGSRLVWVDQQRNAPPLVLEDISVTLDNGLLGHKLALKLSLPSELGGSLDVVADVDSIHGSLSRLLMDEPDGYIYASLSELYPQALRPWIYLPELEASMAARLWLDVLDGKFTNFTASLAGRDTTFKSDQTQHDQVRLGQFRWQASGPLAFLAADVQLPGFIDTPKSLQRLTTSLSLENAWFDAPTSGMQPLVADQLSAQASLSRPAPDGWRVDVQDLAFANPDGLITARGSWELGSQGKGGRLDIEGTLARFKLPNLHHYLPDTIGQEAHEWLANAFKAGTVPQASFAIEGLVDDFPFSASRGPGTFRIDGTIQDWSVQYAEPIEADGLPWPPLTDMNGKLSMVNDRIAVDIATGTLSLPESKRINLSALSAEITDLEGDAQLVVKGQTNAAAKDYLALFKSTALRDVAPAFVRDFKGTGNWSMPLTLRVPLNEVDNTTFSGELAFNGGTAAYASSPELVDLAGVALLSETGFESQGLSATLLGGRVEIAGGINDKLDTISGKGELAWADLAKLTGSQIVADWFKGKMTYDLSATVKDDQFDLTLGSDLSGTQIVLPAPLGLSAGQTAQTRLQWRGDVSGASPEQWNLSVANRLAMVGTSVSSNQSGNSPFFRSINLAIGTAKPEVGNGLTVAGQLDDINLTQWRPVIDTVTSELQKPESDGPSLFPNFVSARLQAKQFVMDSNRLENLTADLSVANGRQYTVKVTSSQTNGSVQWALDRGKLLDGYHVRLDRLDIGNHDSGQQASTASRGQEASALPKPGALSNLPALDIEIKDLTLYGARLGEFKLAGRDTPNRQEWQITRLEIINPHAELNASGSCRFNANPGTLLDVELNITDLGELTKFLGKGEQVRRGRGTLKANIEWAEFPWRFDYAGLSGKADLSLEEGVFDHINSSSARVLELLSMQSLNRILNANINPDETFQQGFPWSSINGNFEIRKGVVDTQNLTVNSPVATITLTGNSSLVNETWDLGAVVRPNLDMSGTALATGFLVNPIVGLSALVGQYLLRNPVEAALSQRFHVGGTWEDPKITQGSAAGTQAEPRTPELQN</sequence>
<dbReference type="InterPro" id="IPR025263">
    <property type="entry name" value="YhdP_central"/>
</dbReference>
<proteinExistence type="predicted"/>
<keyword evidence="5" id="KW-1185">Reference proteome</keyword>
<gene>
    <name evidence="4" type="ORF">DHf2319_04875</name>
</gene>
<dbReference type="InterPro" id="IPR011836">
    <property type="entry name" value="YhdP"/>
</dbReference>
<feature type="region of interest" description="Disordered" evidence="1">
    <location>
        <begin position="1190"/>
        <end position="1213"/>
    </location>
</feature>
<dbReference type="RefSeq" id="WP_243479694.1">
    <property type="nucleotide sequence ID" value="NZ_CP063982.1"/>
</dbReference>
<reference evidence="4 5" key="1">
    <citation type="submission" date="2020-11" db="EMBL/GenBank/DDBJ databases">
        <title>Algicoccus daihaiensis sp.nov., isolated from Daihai Lake in Inner Mongolia.</title>
        <authorList>
            <person name="Kai J."/>
        </authorList>
    </citation>
    <scope>NUCLEOTIDE SEQUENCE [LARGE SCALE GENOMIC DNA]</scope>
    <source>
        <strain evidence="5">f23</strain>
    </source>
</reference>
<feature type="domain" description="YhdP central" evidence="3">
    <location>
        <begin position="1"/>
        <end position="309"/>
    </location>
</feature>
<keyword evidence="2" id="KW-1133">Transmembrane helix</keyword>
<protein>
    <recommendedName>
        <fullName evidence="3">YhdP central domain-containing protein</fullName>
    </recommendedName>
</protein>
<feature type="domain" description="YhdP central" evidence="3">
    <location>
        <begin position="320"/>
        <end position="1194"/>
    </location>
</feature>
<evidence type="ECO:0000256" key="2">
    <source>
        <dbReference type="SAM" id="Phobius"/>
    </source>
</evidence>
<dbReference type="Proteomes" id="UP000831607">
    <property type="component" value="Chromosome"/>
</dbReference>
<dbReference type="PANTHER" id="PTHR38690">
    <property type="entry name" value="PROTEASE-RELATED"/>
    <property type="match status" value="1"/>
</dbReference>
<organism evidence="4 5">
    <name type="scientific">Orrella daihaiensis</name>
    <dbReference type="NCBI Taxonomy" id="2782176"/>
    <lineage>
        <taxon>Bacteria</taxon>
        <taxon>Pseudomonadati</taxon>
        <taxon>Pseudomonadota</taxon>
        <taxon>Betaproteobacteria</taxon>
        <taxon>Burkholderiales</taxon>
        <taxon>Alcaligenaceae</taxon>
        <taxon>Orrella</taxon>
    </lineage>
</organism>
<accession>A0ABY4AMN9</accession>
<name>A0ABY4AMN9_9BURK</name>
<keyword evidence="2" id="KW-0812">Transmembrane</keyword>
<feature type="transmembrane region" description="Helical" evidence="2">
    <location>
        <begin position="7"/>
        <end position="33"/>
    </location>
</feature>
<evidence type="ECO:0000313" key="5">
    <source>
        <dbReference type="Proteomes" id="UP000831607"/>
    </source>
</evidence>
<dbReference type="EMBL" id="CP063982">
    <property type="protein sequence ID" value="UOD51228.1"/>
    <property type="molecule type" value="Genomic_DNA"/>
</dbReference>
<keyword evidence="2" id="KW-0472">Membrane</keyword>
<dbReference type="PANTHER" id="PTHR38690:SF1">
    <property type="entry name" value="PROTEASE"/>
    <property type="match status" value="1"/>
</dbReference>
<evidence type="ECO:0000313" key="4">
    <source>
        <dbReference type="EMBL" id="UOD51228.1"/>
    </source>
</evidence>
<dbReference type="Pfam" id="PF13116">
    <property type="entry name" value="YhdP"/>
    <property type="match status" value="2"/>
</dbReference>
<evidence type="ECO:0000256" key="1">
    <source>
        <dbReference type="SAM" id="MobiDB-lite"/>
    </source>
</evidence>